<dbReference type="Proteomes" id="UP000031599">
    <property type="component" value="Unassembled WGS sequence"/>
</dbReference>
<dbReference type="Pfam" id="PF07238">
    <property type="entry name" value="PilZ"/>
    <property type="match status" value="1"/>
</dbReference>
<evidence type="ECO:0000313" key="3">
    <source>
        <dbReference type="Proteomes" id="UP000031599"/>
    </source>
</evidence>
<gene>
    <name evidence="2" type="ORF">DB30_00134</name>
</gene>
<dbReference type="GO" id="GO:0035438">
    <property type="term" value="F:cyclic-di-GMP binding"/>
    <property type="evidence" value="ECO:0007669"/>
    <property type="project" value="InterPro"/>
</dbReference>
<comment type="caution">
    <text evidence="2">The sequence shown here is derived from an EMBL/GenBank/DDBJ whole genome shotgun (WGS) entry which is preliminary data.</text>
</comment>
<organism evidence="2 3">
    <name type="scientific">Enhygromyxa salina</name>
    <dbReference type="NCBI Taxonomy" id="215803"/>
    <lineage>
        <taxon>Bacteria</taxon>
        <taxon>Pseudomonadati</taxon>
        <taxon>Myxococcota</taxon>
        <taxon>Polyangia</taxon>
        <taxon>Nannocystales</taxon>
        <taxon>Nannocystaceae</taxon>
        <taxon>Enhygromyxa</taxon>
    </lineage>
</organism>
<feature type="domain" description="PilZ" evidence="1">
    <location>
        <begin position="13"/>
        <end position="116"/>
    </location>
</feature>
<evidence type="ECO:0000259" key="1">
    <source>
        <dbReference type="Pfam" id="PF07238"/>
    </source>
</evidence>
<dbReference type="Gene3D" id="2.40.10.220">
    <property type="entry name" value="predicted glycosyltransferase like domains"/>
    <property type="match status" value="1"/>
</dbReference>
<proteinExistence type="predicted"/>
<evidence type="ECO:0000313" key="2">
    <source>
        <dbReference type="EMBL" id="KIG19625.1"/>
    </source>
</evidence>
<name>A0A0C2DDV6_9BACT</name>
<protein>
    <recommendedName>
        <fullName evidence="1">PilZ domain-containing protein</fullName>
    </recommendedName>
</protein>
<sequence length="120" mass="13307">MEAAVTEQSTGADRRTRPRISVAIEIKLHAPEHHYMLMSRTIDLSTHGAFVRTNRPLPIGAPVTVSFNRGSDRNPLMLDAEVVRSGLADGGRQRGIAIRFTELSDLDEMLLADLIKRSRS</sequence>
<dbReference type="AlphaFoldDB" id="A0A0C2DDV6"/>
<dbReference type="InterPro" id="IPR009875">
    <property type="entry name" value="PilZ_domain"/>
</dbReference>
<dbReference type="EMBL" id="JMCC02000001">
    <property type="protein sequence ID" value="KIG19625.1"/>
    <property type="molecule type" value="Genomic_DNA"/>
</dbReference>
<accession>A0A0C2DDV6</accession>
<reference evidence="2 3" key="1">
    <citation type="submission" date="2014-12" db="EMBL/GenBank/DDBJ databases">
        <title>Genome assembly of Enhygromyxa salina DSM 15201.</title>
        <authorList>
            <person name="Sharma G."/>
            <person name="Subramanian S."/>
        </authorList>
    </citation>
    <scope>NUCLEOTIDE SEQUENCE [LARGE SCALE GENOMIC DNA]</scope>
    <source>
        <strain evidence="2 3">DSM 15201</strain>
    </source>
</reference>
<dbReference type="SUPFAM" id="SSF141371">
    <property type="entry name" value="PilZ domain-like"/>
    <property type="match status" value="1"/>
</dbReference>